<dbReference type="GO" id="GO:0016811">
    <property type="term" value="F:hydrolase activity, acting on carbon-nitrogen (but not peptide) bonds, in linear amides"/>
    <property type="evidence" value="ECO:0007669"/>
    <property type="project" value="InterPro"/>
</dbReference>
<evidence type="ECO:0000313" key="4">
    <source>
        <dbReference type="EMBL" id="ADI18305.1"/>
    </source>
</evidence>
<dbReference type="InterPro" id="IPR036526">
    <property type="entry name" value="C-N_Hydrolase_sf"/>
</dbReference>
<dbReference type="PROSITE" id="PS50263">
    <property type="entry name" value="CN_HYDROLASE"/>
    <property type="match status" value="1"/>
</dbReference>
<name>E0XV64_9GAMM</name>
<dbReference type="InterPro" id="IPR001110">
    <property type="entry name" value="UPF0012_CS"/>
</dbReference>
<accession>E0XV64</accession>
<dbReference type="SUPFAM" id="SSF56317">
    <property type="entry name" value="Carbon-nitrogen hydrolase"/>
    <property type="match status" value="1"/>
</dbReference>
<protein>
    <submittedName>
        <fullName evidence="4">Predicted amidohydrolase</fullName>
    </submittedName>
</protein>
<evidence type="ECO:0000256" key="2">
    <source>
        <dbReference type="ARBA" id="ARBA00022801"/>
    </source>
</evidence>
<evidence type="ECO:0000259" key="3">
    <source>
        <dbReference type="PROSITE" id="PS50263"/>
    </source>
</evidence>
<dbReference type="PANTHER" id="PTHR23088:SF27">
    <property type="entry name" value="DEAMINATED GLUTATHIONE AMIDASE"/>
    <property type="match status" value="1"/>
</dbReference>
<evidence type="ECO:0000256" key="1">
    <source>
        <dbReference type="ARBA" id="ARBA00010613"/>
    </source>
</evidence>
<dbReference type="CDD" id="cd07572">
    <property type="entry name" value="nit"/>
    <property type="match status" value="1"/>
</dbReference>
<feature type="domain" description="CN hydrolase" evidence="3">
    <location>
        <begin position="5"/>
        <end position="252"/>
    </location>
</feature>
<dbReference type="InterPro" id="IPR045254">
    <property type="entry name" value="Nit1/2_C-N_Hydrolase"/>
</dbReference>
<dbReference type="PROSITE" id="PS01227">
    <property type="entry name" value="UPF0012"/>
    <property type="match status" value="1"/>
</dbReference>
<comment type="similarity">
    <text evidence="1">Belongs to the carbon-nitrogen hydrolase superfamily. NIT1/NIT2 family.</text>
</comment>
<organism evidence="4">
    <name type="scientific">uncultured Chromatiales bacterium HF0200_41F04</name>
    <dbReference type="NCBI Taxonomy" id="710740"/>
    <lineage>
        <taxon>Bacteria</taxon>
        <taxon>Pseudomonadati</taxon>
        <taxon>Pseudomonadota</taxon>
        <taxon>Gammaproteobacteria</taxon>
        <taxon>Chromatiales</taxon>
        <taxon>environmental samples</taxon>
    </lineage>
</organism>
<dbReference type="Gene3D" id="3.60.110.10">
    <property type="entry name" value="Carbon-nitrogen hydrolase"/>
    <property type="match status" value="1"/>
</dbReference>
<reference evidence="4" key="1">
    <citation type="journal article" date="2011" name="Environ. Microbiol.">
        <title>Time-series analyses of Monterey Bay coastal microbial picoplankton using a 'genome proxy' microarray.</title>
        <authorList>
            <person name="Rich V.I."/>
            <person name="Pham V.D."/>
            <person name="Eppley J."/>
            <person name="Shi Y."/>
            <person name="DeLong E.F."/>
        </authorList>
    </citation>
    <scope>NUCLEOTIDE SEQUENCE</scope>
</reference>
<dbReference type="PANTHER" id="PTHR23088">
    <property type="entry name" value="NITRILASE-RELATED"/>
    <property type="match status" value="1"/>
</dbReference>
<keyword evidence="2 4" id="KW-0378">Hydrolase</keyword>
<dbReference type="InterPro" id="IPR003010">
    <property type="entry name" value="C-N_Hydrolase"/>
</dbReference>
<dbReference type="EMBL" id="GU474885">
    <property type="protein sequence ID" value="ADI18305.1"/>
    <property type="molecule type" value="Genomic_DNA"/>
</dbReference>
<dbReference type="Pfam" id="PF00795">
    <property type="entry name" value="CN_hydrolase"/>
    <property type="match status" value="1"/>
</dbReference>
<proteinExistence type="inferred from homology"/>
<sequence>MSKRFTVGCVQNSATDDFDLNILEASELIRRAVDEGADFVCMPEYFTCLEQTDSLYVDRGYRESDHPALQKLSDLAAKLKTWFLLGSIAVKLSDTKVANRSYLLNTTGEVVQTYDKIHLFDVALKRGEFYRESKTVAPGNRASVAETPWGRLGFSVCYDVRFPQLYRALAHAGADFISIPAAFTATTGEAHWHVLVRARAIETGCYVFAPGQCGRRPWGRRTYGHSLIVDPWGEVLADAGESPGIIVVEIDPDKVSEARKMIPSLNHDKTIVSPSREGHS</sequence>
<dbReference type="AlphaFoldDB" id="E0XV64"/>